<sequence length="250" mass="27956">MSTTADLIAHLKAELKAAGVTYAVVAERLGMAESSVKRMFAKGGDMPVSRIDDICRVINLDFADLARRVADTAPLMLELTLAQEKAVVADRTLLVVAICVVSQVPAKEILATYDLSEARLVKALTQLDRIGIIDLRPGNRYRLKVAKGFRWRPHGPVMEFFRKEVLDDYFAGGFDGESEMLMVVHGEIGRGLANSFRERLMRVGQDFANQHLADQKLPAEQRRPYTIVIGMRSWLMQALAQMRRAGRLEI</sequence>
<reference evidence="3" key="3">
    <citation type="submission" date="2020-06" db="EMBL/GenBank/DDBJ databases">
        <authorList>
            <person name="Arumugam K."/>
            <person name="Besarab I."/>
            <person name="Haryono M."/>
            <person name="Bagci C."/>
            <person name="Beier S."/>
            <person name="Buchfink B."/>
            <person name="Gorska A."/>
            <person name="Qiu G."/>
            <person name="Huson D.H."/>
            <person name="Williams R.B."/>
        </authorList>
    </citation>
    <scope>NUCLEOTIDE SEQUENCE</scope>
    <source>
        <strain evidence="3">SSA1</strain>
    </source>
</reference>
<dbReference type="CDD" id="cd00093">
    <property type="entry name" value="HTH_XRE"/>
    <property type="match status" value="1"/>
</dbReference>
<dbReference type="InterPro" id="IPR001387">
    <property type="entry name" value="Cro/C1-type_HTH"/>
</dbReference>
<evidence type="ECO:0000259" key="1">
    <source>
        <dbReference type="SMART" id="SM00530"/>
    </source>
</evidence>
<evidence type="ECO:0000313" key="4">
    <source>
        <dbReference type="Proteomes" id="UP000021315"/>
    </source>
</evidence>
<evidence type="ECO:0000313" key="5">
    <source>
        <dbReference type="Proteomes" id="UP000509684"/>
    </source>
</evidence>
<dbReference type="AlphaFoldDB" id="A0A080MIR6"/>
<feature type="domain" description="HTH cro/C1-type" evidence="1">
    <location>
        <begin position="10"/>
        <end position="65"/>
    </location>
</feature>
<dbReference type="Pfam" id="PF13443">
    <property type="entry name" value="HTH_26"/>
    <property type="match status" value="1"/>
</dbReference>
<accession>A0A7D5SAG7</accession>
<protein>
    <submittedName>
        <fullName evidence="3">Helix-turn-helix transcriptional regulator</fullName>
    </submittedName>
</protein>
<gene>
    <name evidence="2" type="ORF">AW06_001775</name>
    <name evidence="3" type="ORF">HWD57_20585</name>
</gene>
<evidence type="ECO:0000313" key="2">
    <source>
        <dbReference type="EMBL" id="KFB77119.1"/>
    </source>
</evidence>
<dbReference type="Proteomes" id="UP000021315">
    <property type="component" value="Unassembled WGS sequence"/>
</dbReference>
<dbReference type="EMBL" id="JDST02000033">
    <property type="protein sequence ID" value="KFB77119.1"/>
    <property type="molecule type" value="Genomic_DNA"/>
</dbReference>
<evidence type="ECO:0000313" key="3">
    <source>
        <dbReference type="EMBL" id="QLH51916.1"/>
    </source>
</evidence>
<dbReference type="InterPro" id="IPR010982">
    <property type="entry name" value="Lambda_DNA-bd_dom_sf"/>
</dbReference>
<dbReference type="EMBL" id="CP058708">
    <property type="protein sequence ID" value="QLH51916.1"/>
    <property type="molecule type" value="Genomic_DNA"/>
</dbReference>
<organism evidence="2 4">
    <name type="scientific">Candidatus Accumulibacter cognatus</name>
    <dbReference type="NCBI Taxonomy" id="2954383"/>
    <lineage>
        <taxon>Bacteria</taxon>
        <taxon>Pseudomonadati</taxon>
        <taxon>Pseudomonadota</taxon>
        <taxon>Betaproteobacteria</taxon>
        <taxon>Candidatus Accumulibacter</taxon>
    </lineage>
</organism>
<dbReference type="GO" id="GO:0003677">
    <property type="term" value="F:DNA binding"/>
    <property type="evidence" value="ECO:0007669"/>
    <property type="project" value="InterPro"/>
</dbReference>
<dbReference type="Proteomes" id="UP000509684">
    <property type="component" value="Chromosome"/>
</dbReference>
<keyword evidence="4" id="KW-1185">Reference proteome</keyword>
<proteinExistence type="predicted"/>
<dbReference type="RefSeq" id="WP_034947952.1">
    <property type="nucleotide sequence ID" value="NZ_JDST02000033.1"/>
</dbReference>
<reference evidence="3 5" key="2">
    <citation type="journal article" date="2019" name="Microbiome">
        <title>Annotated bacterial chromosomes from frame-shift-corrected long-read metagenomic data.</title>
        <authorList>
            <person name="Arumugam K."/>
            <person name="Bagci C."/>
            <person name="Bessarab I."/>
            <person name="Beier S."/>
            <person name="Buchfink B."/>
            <person name="Gorska A."/>
            <person name="Qiu G."/>
            <person name="Huson D.H."/>
            <person name="Williams R.B.H."/>
        </authorList>
    </citation>
    <scope>NUCLEOTIDE SEQUENCE [LARGE SCALE GENOMIC DNA]</scope>
    <source>
        <strain evidence="3">SSA1</strain>
    </source>
</reference>
<accession>A0A080MIR6</accession>
<reference evidence="2 4" key="1">
    <citation type="submission" date="2014-02" db="EMBL/GenBank/DDBJ databases">
        <title>Expanding our view of genomic diversity in Candidatus Accumulibacter clades.</title>
        <authorList>
            <person name="Skennerton C.T."/>
            <person name="Barr J.J."/>
            <person name="Slater F.R."/>
            <person name="Bond P.L."/>
            <person name="Tyson G.W."/>
        </authorList>
    </citation>
    <scope>NUCLEOTIDE SEQUENCE [LARGE SCALE GENOMIC DNA]</scope>
    <source>
        <strain evidence="4">SK-02</strain>
    </source>
</reference>
<dbReference type="SUPFAM" id="SSF47413">
    <property type="entry name" value="lambda repressor-like DNA-binding domains"/>
    <property type="match status" value="1"/>
</dbReference>
<dbReference type="SMART" id="SM00530">
    <property type="entry name" value="HTH_XRE"/>
    <property type="match status" value="1"/>
</dbReference>
<dbReference type="STRING" id="1453999.AW06_001775"/>
<dbReference type="KEGG" id="acog:HWD57_20585"/>
<name>A0A080MIR6_9PROT</name>